<dbReference type="InterPro" id="IPR006916">
    <property type="entry name" value="POPDC1-3"/>
</dbReference>
<reference evidence="7" key="1">
    <citation type="submission" date="2020-07" db="EMBL/GenBank/DDBJ databases">
        <title>Clarias magur genome sequencing, assembly and annotation.</title>
        <authorList>
            <person name="Kushwaha B."/>
            <person name="Kumar R."/>
            <person name="Das P."/>
            <person name="Joshi C.G."/>
            <person name="Kumar D."/>
            <person name="Nagpure N.S."/>
            <person name="Pandey M."/>
            <person name="Agarwal S."/>
            <person name="Srivastava S."/>
            <person name="Singh M."/>
            <person name="Sahoo L."/>
            <person name="Jayasankar P."/>
            <person name="Meher P.K."/>
            <person name="Koringa P.G."/>
            <person name="Iquebal M.A."/>
            <person name="Das S.P."/>
            <person name="Bit A."/>
            <person name="Patnaik S."/>
            <person name="Patel N."/>
            <person name="Shah T.M."/>
            <person name="Hinsu A."/>
            <person name="Jena J.K."/>
        </authorList>
    </citation>
    <scope>NUCLEOTIDE SEQUENCE</scope>
    <source>
        <strain evidence="7">CIFAMagur01</strain>
        <tissue evidence="7">Testis</tissue>
    </source>
</reference>
<accession>A0A8J4UP18</accession>
<dbReference type="GO" id="GO:0042383">
    <property type="term" value="C:sarcolemma"/>
    <property type="evidence" value="ECO:0007669"/>
    <property type="project" value="TreeGrafter"/>
</dbReference>
<evidence type="ECO:0000313" key="7">
    <source>
        <dbReference type="EMBL" id="KAF5899405.1"/>
    </source>
</evidence>
<sequence>MEPVILLDQNNLTMSEVPPVHPLCTEWKRDPEGSVFHLANMLLVLSFMGGSGFYGLIYMFSLMSLGFLCYAFWAWSNPCTTDSFSWAFVLFLISVAQVVHVIYRLRSVTFDKDFQELYGRMFKKLGVSLIHFGKIVSCCEQEIHTIEKDHYFAVEGKTPIDKLSVLLSGR</sequence>
<feature type="transmembrane region" description="Helical" evidence="5">
    <location>
        <begin position="53"/>
        <end position="73"/>
    </location>
</feature>
<dbReference type="GO" id="GO:0030552">
    <property type="term" value="F:cAMP binding"/>
    <property type="evidence" value="ECO:0007669"/>
    <property type="project" value="TreeGrafter"/>
</dbReference>
<comment type="caution">
    <text evidence="7">The sequence shown here is derived from an EMBL/GenBank/DDBJ whole genome shotgun (WGS) entry which is preliminary data.</text>
</comment>
<dbReference type="InterPro" id="IPR055272">
    <property type="entry name" value="POPDC1-3_dom"/>
</dbReference>
<comment type="subcellular location">
    <subcellularLocation>
        <location evidence="1">Membrane</location>
        <topology evidence="1">Multi-pass membrane protein</topology>
    </subcellularLocation>
</comment>
<keyword evidence="2 5" id="KW-0812">Transmembrane</keyword>
<dbReference type="EMBL" id="QNUK01000168">
    <property type="protein sequence ID" value="KAF5899405.1"/>
    <property type="molecule type" value="Genomic_DNA"/>
</dbReference>
<dbReference type="OrthoDB" id="425611at2759"/>
<dbReference type="GO" id="GO:0007507">
    <property type="term" value="P:heart development"/>
    <property type="evidence" value="ECO:0007669"/>
    <property type="project" value="TreeGrafter"/>
</dbReference>
<feature type="transmembrane region" description="Helical" evidence="5">
    <location>
        <begin position="85"/>
        <end position="103"/>
    </location>
</feature>
<feature type="domain" description="POPDC1-3" evidence="6">
    <location>
        <begin position="31"/>
        <end position="144"/>
    </location>
</feature>
<dbReference type="Proteomes" id="UP000727407">
    <property type="component" value="Unassembled WGS sequence"/>
</dbReference>
<keyword evidence="4 5" id="KW-0472">Membrane</keyword>
<organism evidence="7 8">
    <name type="scientific">Clarias magur</name>
    <name type="common">Asian catfish</name>
    <name type="synonym">Macropteronotus magur</name>
    <dbReference type="NCBI Taxonomy" id="1594786"/>
    <lineage>
        <taxon>Eukaryota</taxon>
        <taxon>Metazoa</taxon>
        <taxon>Chordata</taxon>
        <taxon>Craniata</taxon>
        <taxon>Vertebrata</taxon>
        <taxon>Euteleostomi</taxon>
        <taxon>Actinopterygii</taxon>
        <taxon>Neopterygii</taxon>
        <taxon>Teleostei</taxon>
        <taxon>Ostariophysi</taxon>
        <taxon>Siluriformes</taxon>
        <taxon>Clariidae</taxon>
        <taxon>Clarias</taxon>
    </lineage>
</organism>
<keyword evidence="8" id="KW-1185">Reference proteome</keyword>
<gene>
    <name evidence="7" type="primary">popdc3</name>
    <name evidence="7" type="ORF">DAT39_010857</name>
</gene>
<evidence type="ECO:0000256" key="1">
    <source>
        <dbReference type="ARBA" id="ARBA00004141"/>
    </source>
</evidence>
<dbReference type="GO" id="GO:0042391">
    <property type="term" value="P:regulation of membrane potential"/>
    <property type="evidence" value="ECO:0007669"/>
    <property type="project" value="TreeGrafter"/>
</dbReference>
<evidence type="ECO:0000256" key="4">
    <source>
        <dbReference type="ARBA" id="ARBA00023136"/>
    </source>
</evidence>
<name>A0A8J4UP18_CLAMG</name>
<dbReference type="PANTHER" id="PTHR12101:SF18">
    <property type="entry name" value="POPEYE DOMAIN-CONTAINING PROTEIN 3"/>
    <property type="match status" value="1"/>
</dbReference>
<dbReference type="GO" id="GO:0007519">
    <property type="term" value="P:skeletal muscle tissue development"/>
    <property type="evidence" value="ECO:0007669"/>
    <property type="project" value="TreeGrafter"/>
</dbReference>
<protein>
    <submittedName>
        <fullName evidence="7">Popeye domain-containing protein 3</fullName>
    </submittedName>
</protein>
<evidence type="ECO:0000256" key="5">
    <source>
        <dbReference type="SAM" id="Phobius"/>
    </source>
</evidence>
<dbReference type="GO" id="GO:0051146">
    <property type="term" value="P:striated muscle cell differentiation"/>
    <property type="evidence" value="ECO:0007669"/>
    <property type="project" value="TreeGrafter"/>
</dbReference>
<evidence type="ECO:0000259" key="6">
    <source>
        <dbReference type="Pfam" id="PF04831"/>
    </source>
</evidence>
<evidence type="ECO:0000313" key="8">
    <source>
        <dbReference type="Proteomes" id="UP000727407"/>
    </source>
</evidence>
<evidence type="ECO:0000256" key="2">
    <source>
        <dbReference type="ARBA" id="ARBA00022692"/>
    </source>
</evidence>
<keyword evidence="3 5" id="KW-1133">Transmembrane helix</keyword>
<dbReference type="AlphaFoldDB" id="A0A8J4UP18"/>
<dbReference type="Pfam" id="PF04831">
    <property type="entry name" value="POPDC1-3"/>
    <property type="match status" value="1"/>
</dbReference>
<proteinExistence type="predicted"/>
<evidence type="ECO:0000256" key="3">
    <source>
        <dbReference type="ARBA" id="ARBA00022989"/>
    </source>
</evidence>
<dbReference type="PANTHER" id="PTHR12101">
    <property type="entry name" value="POPEYE DOMAIN CONTAINING PROTEIN"/>
    <property type="match status" value="1"/>
</dbReference>